<organism evidence="2">
    <name type="scientific">Lymantria dispar multicapsid nuclear polyhedrosis virus</name>
    <name type="common">LdMNPV</name>
    <dbReference type="NCBI Taxonomy" id="10449"/>
    <lineage>
        <taxon>Viruses</taxon>
        <taxon>Viruses incertae sedis</taxon>
        <taxon>Naldaviricetes</taxon>
        <taxon>Lefavirales</taxon>
        <taxon>Baculoviridae</taxon>
        <taxon>Alphabaculovirus</taxon>
        <taxon>Alphabaculovirus lydisparis</taxon>
    </lineage>
</organism>
<sequence length="89" mass="9670">MAKERMKFVYEIILPAIRKTGKFTRDVINARMAAPSLPQPIVRPLLESTGRAFKKWLCNASCFPCPRTRTAPSSSAGASSCPTEASPAS</sequence>
<evidence type="ECO:0000256" key="1">
    <source>
        <dbReference type="SAM" id="MobiDB-lite"/>
    </source>
</evidence>
<gene>
    <name evidence="2" type="primary">bro-g</name>
</gene>
<dbReference type="EMBL" id="KX618634">
    <property type="protein sequence ID" value="AOW42885.1"/>
    <property type="molecule type" value="Genomic_DNA"/>
</dbReference>
<accession>A0A1D8QNB6</accession>
<protein>
    <submittedName>
        <fullName evidence="2">Baculovirus repeated orf</fullName>
    </submittedName>
</protein>
<reference evidence="2" key="1">
    <citation type="submission" date="2016-07" db="EMBL/GenBank/DDBJ databases">
        <title>Complete genome of LdMNPV (Lymantria dispar nucleopolyhedrovirus) isolated in south-western Poland.</title>
        <authorList>
            <person name="Krejmer-Rabalska M."/>
            <person name="Rabalski L."/>
            <person name="Skrzecz I."/>
            <person name="Szewczyk B."/>
        </authorList>
    </citation>
    <scope>NUCLEOTIDE SEQUENCE</scope>
    <source>
        <strain evidence="2">RR01</strain>
    </source>
</reference>
<name>A0A1D8QNB6_NPVLD</name>
<organismHost>
    <name type="scientific">Lepidoptera</name>
    <name type="common">moths &amp; butterflies</name>
    <dbReference type="NCBI Taxonomy" id="7088"/>
</organismHost>
<feature type="compositionally biased region" description="Low complexity" evidence="1">
    <location>
        <begin position="71"/>
        <end position="80"/>
    </location>
</feature>
<evidence type="ECO:0000313" key="2">
    <source>
        <dbReference type="EMBL" id="AOW42885.1"/>
    </source>
</evidence>
<feature type="region of interest" description="Disordered" evidence="1">
    <location>
        <begin position="69"/>
        <end position="89"/>
    </location>
</feature>
<proteinExistence type="predicted"/>